<proteinExistence type="predicted"/>
<name>A0AAV6VMA9_9ARAC</name>
<gene>
    <name evidence="2" type="ORF">JTE90_020105</name>
</gene>
<protein>
    <submittedName>
        <fullName evidence="2">Uncharacterized protein</fullName>
    </submittedName>
</protein>
<dbReference type="Proteomes" id="UP000827092">
    <property type="component" value="Unassembled WGS sequence"/>
</dbReference>
<organism evidence="2 3">
    <name type="scientific">Oedothorax gibbosus</name>
    <dbReference type="NCBI Taxonomy" id="931172"/>
    <lineage>
        <taxon>Eukaryota</taxon>
        <taxon>Metazoa</taxon>
        <taxon>Ecdysozoa</taxon>
        <taxon>Arthropoda</taxon>
        <taxon>Chelicerata</taxon>
        <taxon>Arachnida</taxon>
        <taxon>Araneae</taxon>
        <taxon>Araneomorphae</taxon>
        <taxon>Entelegynae</taxon>
        <taxon>Araneoidea</taxon>
        <taxon>Linyphiidae</taxon>
        <taxon>Erigoninae</taxon>
        <taxon>Oedothorax</taxon>
    </lineage>
</organism>
<evidence type="ECO:0000313" key="2">
    <source>
        <dbReference type="EMBL" id="KAG8197827.1"/>
    </source>
</evidence>
<dbReference type="EMBL" id="JAFNEN010000049">
    <property type="protein sequence ID" value="KAG8197827.1"/>
    <property type="molecule type" value="Genomic_DNA"/>
</dbReference>
<reference evidence="2 3" key="1">
    <citation type="journal article" date="2022" name="Nat. Ecol. Evol.">
        <title>A masculinizing supergene underlies an exaggerated male reproductive morph in a spider.</title>
        <authorList>
            <person name="Hendrickx F."/>
            <person name="De Corte Z."/>
            <person name="Sonet G."/>
            <person name="Van Belleghem S.M."/>
            <person name="Kostlbacher S."/>
            <person name="Vangestel C."/>
        </authorList>
    </citation>
    <scope>NUCLEOTIDE SEQUENCE [LARGE SCALE GENOMIC DNA]</scope>
    <source>
        <strain evidence="2">W744_W776</strain>
    </source>
</reference>
<sequence length="144" mass="15906">MYEGREAAPKDDTHLFLLLSWGWGLKIQTILDKSTFSLPRGVLGHTPQGNHRESNAQGAKASGFRHYSSSIVSIIRSVVSIISGPVSLGLMRYQSWHHGRGRTKHPSQSDLGHVTANLYLPWSPMAWALLHFTPPPLLALSSDL</sequence>
<keyword evidence="3" id="KW-1185">Reference proteome</keyword>
<dbReference type="AlphaFoldDB" id="A0AAV6VMA9"/>
<evidence type="ECO:0000313" key="3">
    <source>
        <dbReference type="Proteomes" id="UP000827092"/>
    </source>
</evidence>
<comment type="caution">
    <text evidence="2">The sequence shown here is derived from an EMBL/GenBank/DDBJ whole genome shotgun (WGS) entry which is preliminary data.</text>
</comment>
<accession>A0AAV6VMA9</accession>
<evidence type="ECO:0000256" key="1">
    <source>
        <dbReference type="SAM" id="MobiDB-lite"/>
    </source>
</evidence>
<feature type="region of interest" description="Disordered" evidence="1">
    <location>
        <begin position="42"/>
        <end position="61"/>
    </location>
</feature>